<feature type="domain" description="4'-phosphopantetheinyl transferase" evidence="3">
    <location>
        <begin position="147"/>
        <end position="236"/>
    </location>
</feature>
<dbReference type="OrthoDB" id="9808281at2"/>
<evidence type="ECO:0000256" key="1">
    <source>
        <dbReference type="ARBA" id="ARBA00010990"/>
    </source>
</evidence>
<dbReference type="Pfam" id="PF01648">
    <property type="entry name" value="ACPS"/>
    <property type="match status" value="1"/>
</dbReference>
<evidence type="ECO:0000256" key="2">
    <source>
        <dbReference type="ARBA" id="ARBA00022679"/>
    </source>
</evidence>
<dbReference type="AlphaFoldDB" id="A0A1H4SGM2"/>
<organism evidence="5 6">
    <name type="scientific">Terriglobus roseus</name>
    <dbReference type="NCBI Taxonomy" id="392734"/>
    <lineage>
        <taxon>Bacteria</taxon>
        <taxon>Pseudomonadati</taxon>
        <taxon>Acidobacteriota</taxon>
        <taxon>Terriglobia</taxon>
        <taxon>Terriglobales</taxon>
        <taxon>Acidobacteriaceae</taxon>
        <taxon>Terriglobus</taxon>
    </lineage>
</organism>
<dbReference type="GO" id="GO:0008897">
    <property type="term" value="F:holo-[acyl-carrier-protein] synthase activity"/>
    <property type="evidence" value="ECO:0007669"/>
    <property type="project" value="InterPro"/>
</dbReference>
<dbReference type="EMBL" id="FNSD01000001">
    <property type="protein sequence ID" value="SEC43372.1"/>
    <property type="molecule type" value="Genomic_DNA"/>
</dbReference>
<keyword evidence="2 5" id="KW-0808">Transferase</keyword>
<dbReference type="InterPro" id="IPR037143">
    <property type="entry name" value="4-PPantetheinyl_Trfase_dom_sf"/>
</dbReference>
<dbReference type="GO" id="GO:0019878">
    <property type="term" value="P:lysine biosynthetic process via aminoadipic acid"/>
    <property type="evidence" value="ECO:0007669"/>
    <property type="project" value="TreeGrafter"/>
</dbReference>
<gene>
    <name evidence="5" type="ORF">SAMN05443244_3449</name>
</gene>
<dbReference type="Gene3D" id="3.90.470.20">
    <property type="entry name" value="4'-phosphopantetheinyl transferase domain"/>
    <property type="match status" value="2"/>
</dbReference>
<evidence type="ECO:0000259" key="3">
    <source>
        <dbReference type="Pfam" id="PF01648"/>
    </source>
</evidence>
<dbReference type="InterPro" id="IPR008278">
    <property type="entry name" value="4-PPantetheinyl_Trfase_dom"/>
</dbReference>
<dbReference type="Pfam" id="PF22624">
    <property type="entry name" value="AASDHPPT_N"/>
    <property type="match status" value="1"/>
</dbReference>
<evidence type="ECO:0000313" key="5">
    <source>
        <dbReference type="EMBL" id="SEC43372.1"/>
    </source>
</evidence>
<sequence length="277" mass="31573">MTETYANARKDFGSTRLIGDRAVTRVTDHTLECRWPPALLHGAVHVWRWRLDATEDVLMQHVGLLSDKELTRMTSFQFRRDRTRYAISHGMTRHLLAHYLQGEPRHLKFTEGLLGKPGIDHPTTRLRFNLTHSGAQACLAISDGLELGLDFEELRWPVPDIAEVFLSTKELTAYHLLSHLQAPEALYRAWTQKEAIAKAEGFGLTRDLRAIEVSFDRNQQPQHVQRDNSGILSRSWYLMDIPVRKGFVASLATSQVPTSVDVLHVNSAMTLHKQIVH</sequence>
<dbReference type="PANTHER" id="PTHR12215">
    <property type="entry name" value="PHOSPHOPANTETHEINE TRANSFERASE"/>
    <property type="match status" value="1"/>
</dbReference>
<dbReference type="InterPro" id="IPR050559">
    <property type="entry name" value="P-Pant_transferase_sf"/>
</dbReference>
<name>A0A1H4SGM2_9BACT</name>
<proteinExistence type="inferred from homology"/>
<dbReference type="PANTHER" id="PTHR12215:SF10">
    <property type="entry name" value="L-AMINOADIPATE-SEMIALDEHYDE DEHYDROGENASE-PHOSPHOPANTETHEINYL TRANSFERASE"/>
    <property type="match status" value="1"/>
</dbReference>
<accession>A0A1H4SGM2</accession>
<protein>
    <submittedName>
        <fullName evidence="5">4'-phosphopantetheinyl transferase</fullName>
    </submittedName>
</protein>
<evidence type="ECO:0000313" key="6">
    <source>
        <dbReference type="Proteomes" id="UP000182409"/>
    </source>
</evidence>
<dbReference type="Proteomes" id="UP000182409">
    <property type="component" value="Unassembled WGS sequence"/>
</dbReference>
<dbReference type="InterPro" id="IPR055066">
    <property type="entry name" value="AASDHPPT_N"/>
</dbReference>
<evidence type="ECO:0000259" key="4">
    <source>
        <dbReference type="Pfam" id="PF22624"/>
    </source>
</evidence>
<dbReference type="GO" id="GO:0005829">
    <property type="term" value="C:cytosol"/>
    <property type="evidence" value="ECO:0007669"/>
    <property type="project" value="TreeGrafter"/>
</dbReference>
<dbReference type="GO" id="GO:0000287">
    <property type="term" value="F:magnesium ion binding"/>
    <property type="evidence" value="ECO:0007669"/>
    <property type="project" value="InterPro"/>
</dbReference>
<feature type="domain" description="4'-phosphopantetheinyl transferase N-terminal" evidence="4">
    <location>
        <begin position="54"/>
        <end position="140"/>
    </location>
</feature>
<dbReference type="SUPFAM" id="SSF56214">
    <property type="entry name" value="4'-phosphopantetheinyl transferase"/>
    <property type="match status" value="2"/>
</dbReference>
<comment type="similarity">
    <text evidence="1">Belongs to the P-Pant transferase superfamily. Gsp/Sfp/HetI/AcpT family.</text>
</comment>
<reference evidence="5 6" key="1">
    <citation type="submission" date="2016-10" db="EMBL/GenBank/DDBJ databases">
        <authorList>
            <person name="de Groot N.N."/>
        </authorList>
    </citation>
    <scope>NUCLEOTIDE SEQUENCE [LARGE SCALE GENOMIC DNA]</scope>
    <source>
        <strain evidence="5 6">AB35.6</strain>
    </source>
</reference>